<name>A0A2Y9AEE4_9RHOB</name>
<feature type="region of interest" description="Disordered" evidence="1">
    <location>
        <begin position="1"/>
        <end position="21"/>
    </location>
</feature>
<dbReference type="SUPFAM" id="SSF54427">
    <property type="entry name" value="NTF2-like"/>
    <property type="match status" value="2"/>
</dbReference>
<reference evidence="2 4" key="3">
    <citation type="submission" date="2018-03" db="EMBL/GenBank/DDBJ databases">
        <title>Genomic Encyclopedia of Archaeal and Bacterial Type Strains, Phase II (KMG-II): from individual species to whole genera.</title>
        <authorList>
            <person name="Goeker M."/>
        </authorList>
    </citation>
    <scope>NUCLEOTIDE SEQUENCE [LARGE SCALE GENOMIC DNA]</scope>
    <source>
        <strain evidence="2 4">DSM 25227</strain>
    </source>
</reference>
<dbReference type="InterPro" id="IPR009959">
    <property type="entry name" value="Cyclase_SnoaL-like"/>
</dbReference>
<keyword evidence="4" id="KW-1185">Reference proteome</keyword>
<dbReference type="PANTHER" id="PTHR38436:SF1">
    <property type="entry name" value="ESTER CYCLASE"/>
    <property type="match status" value="1"/>
</dbReference>
<dbReference type="Gene3D" id="3.10.450.50">
    <property type="match status" value="2"/>
</dbReference>
<dbReference type="AlphaFoldDB" id="A0A2Y9AEE4"/>
<evidence type="ECO:0000313" key="4">
    <source>
        <dbReference type="Proteomes" id="UP000245839"/>
    </source>
</evidence>
<dbReference type="InterPro" id="IPR032710">
    <property type="entry name" value="NTF2-like_dom_sf"/>
</dbReference>
<evidence type="ECO:0000313" key="2">
    <source>
        <dbReference type="EMBL" id="PWJ21228.1"/>
    </source>
</evidence>
<dbReference type="RefSeq" id="WP_170125324.1">
    <property type="nucleotide sequence ID" value="NZ_QGDJ01000002.1"/>
</dbReference>
<evidence type="ECO:0000313" key="3">
    <source>
        <dbReference type="EMBL" id="SSA41638.1"/>
    </source>
</evidence>
<accession>A0A2Y9AEE4</accession>
<evidence type="ECO:0000256" key="1">
    <source>
        <dbReference type="SAM" id="MobiDB-lite"/>
    </source>
</evidence>
<dbReference type="EMBL" id="QGDJ01000002">
    <property type="protein sequence ID" value="PWJ21228.1"/>
    <property type="molecule type" value="Genomic_DNA"/>
</dbReference>
<reference evidence="5" key="2">
    <citation type="submission" date="2016-10" db="EMBL/GenBank/DDBJ databases">
        <authorList>
            <person name="Varghese N."/>
            <person name="Submissions S."/>
        </authorList>
    </citation>
    <scope>NUCLEOTIDE SEQUENCE [LARGE SCALE GENOMIC DNA]</scope>
    <source>
        <strain evidence="5">DSM 25227</strain>
    </source>
</reference>
<protein>
    <submittedName>
        <fullName evidence="3">SnoaL-like polyketide cyclase</fullName>
    </submittedName>
</protein>
<reference evidence="3" key="1">
    <citation type="submission" date="2016-10" db="EMBL/GenBank/DDBJ databases">
        <authorList>
            <person name="Cai Z."/>
        </authorList>
    </citation>
    <scope>NUCLEOTIDE SEQUENCE [LARGE SCALE GENOMIC DNA]</scope>
    <source>
        <strain evidence="3">DSM 25227</strain>
    </source>
</reference>
<dbReference type="Proteomes" id="UP000251571">
    <property type="component" value="Unassembled WGS sequence"/>
</dbReference>
<proteinExistence type="predicted"/>
<dbReference type="PANTHER" id="PTHR38436">
    <property type="entry name" value="POLYKETIDE CYCLASE SNOAL-LIKE DOMAIN"/>
    <property type="match status" value="1"/>
</dbReference>
<evidence type="ECO:0000313" key="5">
    <source>
        <dbReference type="Proteomes" id="UP000251571"/>
    </source>
</evidence>
<sequence>MDGESPRGVQNLPVDEAELPYGTTDSRRDALAALERLAAGDLSCLAPDSVAHAAHPWGTRQGAAVPALWSELRHALPDLERRDTLFLAGSNQPDARWTAPRAPHLVACCGSYLGTFREPLAGIPPTGGLVRLDYGEAHHFEDGKLVASWLLWDLAALMMQTGAWPLGRPTGTPGHWPAPKGGQGLRLTPEPDQGSLARVFAMHDALHSFDGVDINSMDMHHWAPDFTYWAGGFIGACRGLSGFRARHQIPFLRAFPDRRGAGHFVRLSDGPFAVTGGDVAITHTGAEYMGVPPSGRALTFRVMDFYRFDSAGLIAENWLPNDTLGLLHQMGLDVLGRMAELTGEGPRQI</sequence>
<dbReference type="Pfam" id="PF07366">
    <property type="entry name" value="SnoaL"/>
    <property type="match status" value="2"/>
</dbReference>
<dbReference type="GO" id="GO:0030638">
    <property type="term" value="P:polyketide metabolic process"/>
    <property type="evidence" value="ECO:0007669"/>
    <property type="project" value="InterPro"/>
</dbReference>
<gene>
    <name evidence="2" type="ORF">BCF38_102478</name>
    <name evidence="3" type="ORF">SAMN05421539_102478</name>
</gene>
<dbReference type="Proteomes" id="UP000245839">
    <property type="component" value="Unassembled WGS sequence"/>
</dbReference>
<dbReference type="EMBL" id="UETC01000002">
    <property type="protein sequence ID" value="SSA41638.1"/>
    <property type="molecule type" value="Genomic_DNA"/>
</dbReference>
<organism evidence="3 5">
    <name type="scientific">Jannaschia seohaensis</name>
    <dbReference type="NCBI Taxonomy" id="475081"/>
    <lineage>
        <taxon>Bacteria</taxon>
        <taxon>Pseudomonadati</taxon>
        <taxon>Pseudomonadota</taxon>
        <taxon>Alphaproteobacteria</taxon>
        <taxon>Rhodobacterales</taxon>
        <taxon>Roseobacteraceae</taxon>
        <taxon>Jannaschia</taxon>
    </lineage>
</organism>